<protein>
    <submittedName>
        <fullName evidence="1">Uncharacterized protein</fullName>
    </submittedName>
</protein>
<organism evidence="1 2">
    <name type="scientific">Tritrichomonas musculus</name>
    <dbReference type="NCBI Taxonomy" id="1915356"/>
    <lineage>
        <taxon>Eukaryota</taxon>
        <taxon>Metamonada</taxon>
        <taxon>Parabasalia</taxon>
        <taxon>Tritrichomonadida</taxon>
        <taxon>Tritrichomonadidae</taxon>
        <taxon>Tritrichomonas</taxon>
    </lineage>
</organism>
<name>A0ABR2HGH8_9EUKA</name>
<keyword evidence="2" id="KW-1185">Reference proteome</keyword>
<evidence type="ECO:0000313" key="2">
    <source>
        <dbReference type="Proteomes" id="UP001470230"/>
    </source>
</evidence>
<dbReference type="EMBL" id="JAPFFF010000029">
    <property type="protein sequence ID" value="KAK8846213.1"/>
    <property type="molecule type" value="Genomic_DNA"/>
</dbReference>
<gene>
    <name evidence="1" type="ORF">M9Y10_020219</name>
</gene>
<proteinExistence type="predicted"/>
<reference evidence="1 2" key="1">
    <citation type="submission" date="2024-04" db="EMBL/GenBank/DDBJ databases">
        <title>Tritrichomonas musculus Genome.</title>
        <authorList>
            <person name="Alves-Ferreira E."/>
            <person name="Grigg M."/>
            <person name="Lorenzi H."/>
            <person name="Galac M."/>
        </authorList>
    </citation>
    <scope>NUCLEOTIDE SEQUENCE [LARGE SCALE GENOMIC DNA]</scope>
    <source>
        <strain evidence="1 2">EAF2021</strain>
    </source>
</reference>
<comment type="caution">
    <text evidence="1">The sequence shown here is derived from an EMBL/GenBank/DDBJ whole genome shotgun (WGS) entry which is preliminary data.</text>
</comment>
<evidence type="ECO:0000313" key="1">
    <source>
        <dbReference type="EMBL" id="KAK8846213.1"/>
    </source>
</evidence>
<accession>A0ABR2HGH8</accession>
<dbReference type="Proteomes" id="UP001470230">
    <property type="component" value="Unassembled WGS sequence"/>
</dbReference>
<sequence>MNQEDHALFNQKMTAGTKNVILGANAVFGTNNCHKTIEAANRFAKELEGLLSQAPLYTPQLEDNLDHSRESVRQFIKTASELYGNISLTLESV</sequence>